<organism evidence="1 2">
    <name type="scientific">Rubroshorea leprosula</name>
    <dbReference type="NCBI Taxonomy" id="152421"/>
    <lineage>
        <taxon>Eukaryota</taxon>
        <taxon>Viridiplantae</taxon>
        <taxon>Streptophyta</taxon>
        <taxon>Embryophyta</taxon>
        <taxon>Tracheophyta</taxon>
        <taxon>Spermatophyta</taxon>
        <taxon>Magnoliopsida</taxon>
        <taxon>eudicotyledons</taxon>
        <taxon>Gunneridae</taxon>
        <taxon>Pentapetalae</taxon>
        <taxon>rosids</taxon>
        <taxon>malvids</taxon>
        <taxon>Malvales</taxon>
        <taxon>Dipterocarpaceae</taxon>
        <taxon>Rubroshorea</taxon>
    </lineage>
</organism>
<gene>
    <name evidence="1" type="ORF">SLEP1_g37018</name>
</gene>
<accession>A0AAV5KTF0</accession>
<keyword evidence="2" id="KW-1185">Reference proteome</keyword>
<evidence type="ECO:0000313" key="2">
    <source>
        <dbReference type="Proteomes" id="UP001054252"/>
    </source>
</evidence>
<reference evidence="1 2" key="1">
    <citation type="journal article" date="2021" name="Commun. Biol.">
        <title>The genome of Shorea leprosula (Dipterocarpaceae) highlights the ecological relevance of drought in aseasonal tropical rainforests.</title>
        <authorList>
            <person name="Ng K.K.S."/>
            <person name="Kobayashi M.J."/>
            <person name="Fawcett J.A."/>
            <person name="Hatakeyama M."/>
            <person name="Paape T."/>
            <person name="Ng C.H."/>
            <person name="Ang C.C."/>
            <person name="Tnah L.H."/>
            <person name="Lee C.T."/>
            <person name="Nishiyama T."/>
            <person name="Sese J."/>
            <person name="O'Brien M.J."/>
            <person name="Copetti D."/>
            <person name="Mohd Noor M.I."/>
            <person name="Ong R.C."/>
            <person name="Putra M."/>
            <person name="Sireger I.Z."/>
            <person name="Indrioko S."/>
            <person name="Kosugi Y."/>
            <person name="Izuno A."/>
            <person name="Isagi Y."/>
            <person name="Lee S.L."/>
            <person name="Shimizu K.K."/>
        </authorList>
    </citation>
    <scope>NUCLEOTIDE SEQUENCE [LARGE SCALE GENOMIC DNA]</scope>
    <source>
        <strain evidence="1">214</strain>
    </source>
</reference>
<proteinExistence type="predicted"/>
<evidence type="ECO:0000313" key="1">
    <source>
        <dbReference type="EMBL" id="GKV27900.1"/>
    </source>
</evidence>
<dbReference type="EMBL" id="BPVZ01000077">
    <property type="protein sequence ID" value="GKV27900.1"/>
    <property type="molecule type" value="Genomic_DNA"/>
</dbReference>
<dbReference type="AlphaFoldDB" id="A0AAV5KTF0"/>
<name>A0AAV5KTF0_9ROSI</name>
<sequence>MEICIIFLSEIKQSTTAMHLICIDLGFAHGFVVDWVGKGGGLALLWTNVFQLQQSFVSQSLIAIEIVDPGGCHWRLIGFSSRKRKERDVVGEAGGVLQGENAIPVTKGALVPLMNFSNKGLKRIGIVRAMVRSPWRQGRCVGLYGGPCPSC</sequence>
<dbReference type="Proteomes" id="UP001054252">
    <property type="component" value="Unassembled WGS sequence"/>
</dbReference>
<comment type="caution">
    <text evidence="1">The sequence shown here is derived from an EMBL/GenBank/DDBJ whole genome shotgun (WGS) entry which is preliminary data.</text>
</comment>
<protein>
    <submittedName>
        <fullName evidence="1">Uncharacterized protein</fullName>
    </submittedName>
</protein>